<evidence type="ECO:0000256" key="1">
    <source>
        <dbReference type="SAM" id="MobiDB-lite"/>
    </source>
</evidence>
<dbReference type="OrthoDB" id="5582002at2759"/>
<proteinExistence type="predicted"/>
<dbReference type="EMBL" id="JACETU010000008">
    <property type="protein sequence ID" value="KAF7422773.1"/>
    <property type="molecule type" value="Genomic_DNA"/>
</dbReference>
<evidence type="ECO:0000313" key="3">
    <source>
        <dbReference type="EMBL" id="KAF7422773.1"/>
    </source>
</evidence>
<accession>A0A8H7DRJ2</accession>
<dbReference type="RefSeq" id="XP_036627805.1">
    <property type="nucleotide sequence ID" value="XM_036780422.1"/>
</dbReference>
<dbReference type="GeneID" id="59380750"/>
<dbReference type="VEuPathDB" id="FungiDB:PC9H_010932"/>
<organism evidence="3 4">
    <name type="scientific">Pleurotus ostreatus</name>
    <name type="common">Oyster mushroom</name>
    <name type="synonym">White-rot fungus</name>
    <dbReference type="NCBI Taxonomy" id="5322"/>
    <lineage>
        <taxon>Eukaryota</taxon>
        <taxon>Fungi</taxon>
        <taxon>Dikarya</taxon>
        <taxon>Basidiomycota</taxon>
        <taxon>Agaricomycotina</taxon>
        <taxon>Agaricomycetes</taxon>
        <taxon>Agaricomycetidae</taxon>
        <taxon>Agaricales</taxon>
        <taxon>Pleurotineae</taxon>
        <taxon>Pleurotaceae</taxon>
        <taxon>Pleurotus</taxon>
    </lineage>
</organism>
<keyword evidence="4" id="KW-1185">Reference proteome</keyword>
<feature type="compositionally biased region" description="Basic and acidic residues" evidence="1">
    <location>
        <begin position="89"/>
        <end position="104"/>
    </location>
</feature>
<sequence>MDSDRKSTVSSFYGGRKSSMDPLGADFNSPVQHYANPPTGVADRARRDSASSFYNPERASRTSVDLLSGQPRPSGGYTRETFFPGARMEPLKGGRDEEEAAGKESPWDIYADFNNAGPRYSTAFGKQDAAYQQLPAVSSPKAEYDATSATTNGQVEMVTVPTMGPEWGRDELKGMTKSGRREVKSNNRREFWKRWNRNEVGLCGRWFNRKALIWFLFALCCVIIIVLIFTIPRVPSFSFSSVTPLANATGDWALAVPVTFNRFPANFSFPAFANLQVNTQDNFLPVRFSRLHASIFDLDTTVLVATGDIRGRSLPAKSFPEIQMPLNFTYVASNDTDQTWKNWYASCRNAINYSDGKRPTVQFRLVLDMNIVGLPSTRHASTTITDAACPIELPSNSV</sequence>
<comment type="caution">
    <text evidence="3">The sequence shown here is derived from an EMBL/GenBank/DDBJ whole genome shotgun (WGS) entry which is preliminary data.</text>
</comment>
<evidence type="ECO:0000256" key="2">
    <source>
        <dbReference type="SAM" id="Phobius"/>
    </source>
</evidence>
<reference evidence="3" key="1">
    <citation type="submission" date="2019-07" db="EMBL/GenBank/DDBJ databases">
        <authorList>
            <person name="Palmer J.M."/>
        </authorList>
    </citation>
    <scope>NUCLEOTIDE SEQUENCE</scope>
    <source>
        <strain evidence="3">PC9</strain>
    </source>
</reference>
<keyword evidence="2" id="KW-0472">Membrane</keyword>
<keyword evidence="2" id="KW-1133">Transmembrane helix</keyword>
<dbReference type="AlphaFoldDB" id="A0A8H7DRJ2"/>
<evidence type="ECO:0000313" key="4">
    <source>
        <dbReference type="Proteomes" id="UP000623687"/>
    </source>
</evidence>
<feature type="transmembrane region" description="Helical" evidence="2">
    <location>
        <begin position="211"/>
        <end position="231"/>
    </location>
</feature>
<feature type="region of interest" description="Disordered" evidence="1">
    <location>
        <begin position="1"/>
        <end position="104"/>
    </location>
</feature>
<dbReference type="Proteomes" id="UP000623687">
    <property type="component" value="Unassembled WGS sequence"/>
</dbReference>
<keyword evidence="2" id="KW-0812">Transmembrane</keyword>
<name>A0A8H7DRJ2_PLEOS</name>
<gene>
    <name evidence="3" type="ORF">PC9H_010932</name>
</gene>
<protein>
    <submittedName>
        <fullName evidence="3">Uncharacterized protein</fullName>
    </submittedName>
</protein>